<sequence>MFSQRTILSPDHTSFALGRCPHRVPTTTMNNTLHVPAPFYSTPLEQRPLLNRPLTPGGDGFAMLLPPNVNYPCPPAQQQAEQPLNEELTDADTDFDFSRHQRPFRTNASKAKTAKQEQEELAQVKEQDSTNATPKSTRCTNCKTAKKKCDLVETGLPCTTCKRKKLPCVGCDIPRRQTVLPKKAKATRKVAPGMSARLATGHGMAAAPTPAPAPEFQGTDSVEPRLFRRDEAPPRVRSASPQGEALFSDKCDNCERHERCCEDTRPCFECMEHNIVCYGTYMDNPYRSAHDDSDGSGNGWATFGPNFGLYD</sequence>
<dbReference type="OrthoDB" id="3559745at2759"/>
<dbReference type="RefSeq" id="XP_024739335.1">
    <property type="nucleotide sequence ID" value="XM_024888396.1"/>
</dbReference>
<dbReference type="SUPFAM" id="SSF57701">
    <property type="entry name" value="Zn2/Cys6 DNA-binding domain"/>
    <property type="match status" value="1"/>
</dbReference>
<dbReference type="PROSITE" id="PS50048">
    <property type="entry name" value="ZN2_CY6_FUNGAL_2"/>
    <property type="match status" value="1"/>
</dbReference>
<organism evidence="4 5">
    <name type="scientific">Hyaloscypha bicolor E</name>
    <dbReference type="NCBI Taxonomy" id="1095630"/>
    <lineage>
        <taxon>Eukaryota</taxon>
        <taxon>Fungi</taxon>
        <taxon>Dikarya</taxon>
        <taxon>Ascomycota</taxon>
        <taxon>Pezizomycotina</taxon>
        <taxon>Leotiomycetes</taxon>
        <taxon>Helotiales</taxon>
        <taxon>Hyaloscyphaceae</taxon>
        <taxon>Hyaloscypha</taxon>
        <taxon>Hyaloscypha bicolor</taxon>
    </lineage>
</organism>
<evidence type="ECO:0000313" key="4">
    <source>
        <dbReference type="EMBL" id="PMD62431.1"/>
    </source>
</evidence>
<evidence type="ECO:0000259" key="3">
    <source>
        <dbReference type="PROSITE" id="PS50048"/>
    </source>
</evidence>
<evidence type="ECO:0000313" key="5">
    <source>
        <dbReference type="Proteomes" id="UP000235371"/>
    </source>
</evidence>
<evidence type="ECO:0000256" key="2">
    <source>
        <dbReference type="SAM" id="MobiDB-lite"/>
    </source>
</evidence>
<proteinExistence type="predicted"/>
<dbReference type="AlphaFoldDB" id="A0A2J6THG1"/>
<dbReference type="InterPro" id="IPR036864">
    <property type="entry name" value="Zn2-C6_fun-type_DNA-bd_sf"/>
</dbReference>
<keyword evidence="1" id="KW-0539">Nucleus</keyword>
<gene>
    <name evidence="4" type="ORF">K444DRAFT_717085</name>
</gene>
<feature type="domain" description="Zn(2)-C6 fungal-type" evidence="3">
    <location>
        <begin position="138"/>
        <end position="169"/>
    </location>
</feature>
<dbReference type="EMBL" id="KZ613783">
    <property type="protein sequence ID" value="PMD62431.1"/>
    <property type="molecule type" value="Genomic_DNA"/>
</dbReference>
<dbReference type="CDD" id="cd00067">
    <property type="entry name" value="GAL4"/>
    <property type="match status" value="1"/>
</dbReference>
<dbReference type="GO" id="GO:0000981">
    <property type="term" value="F:DNA-binding transcription factor activity, RNA polymerase II-specific"/>
    <property type="evidence" value="ECO:0007669"/>
    <property type="project" value="InterPro"/>
</dbReference>
<dbReference type="SMART" id="SM00066">
    <property type="entry name" value="GAL4"/>
    <property type="match status" value="1"/>
</dbReference>
<keyword evidence="5" id="KW-1185">Reference proteome</keyword>
<dbReference type="GO" id="GO:0008270">
    <property type="term" value="F:zinc ion binding"/>
    <property type="evidence" value="ECO:0007669"/>
    <property type="project" value="InterPro"/>
</dbReference>
<name>A0A2J6THG1_9HELO</name>
<feature type="region of interest" description="Disordered" evidence="2">
    <location>
        <begin position="98"/>
        <end position="137"/>
    </location>
</feature>
<dbReference type="InParanoid" id="A0A2J6THG1"/>
<dbReference type="GeneID" id="36596472"/>
<dbReference type="Proteomes" id="UP000235371">
    <property type="component" value="Unassembled WGS sequence"/>
</dbReference>
<evidence type="ECO:0000256" key="1">
    <source>
        <dbReference type="ARBA" id="ARBA00023242"/>
    </source>
</evidence>
<accession>A0A2J6THG1</accession>
<reference evidence="4 5" key="1">
    <citation type="submission" date="2016-04" db="EMBL/GenBank/DDBJ databases">
        <title>A degradative enzymes factory behind the ericoid mycorrhizal symbiosis.</title>
        <authorList>
            <consortium name="DOE Joint Genome Institute"/>
            <person name="Martino E."/>
            <person name="Morin E."/>
            <person name="Grelet G."/>
            <person name="Kuo A."/>
            <person name="Kohler A."/>
            <person name="Daghino S."/>
            <person name="Barry K."/>
            <person name="Choi C."/>
            <person name="Cichocki N."/>
            <person name="Clum A."/>
            <person name="Copeland A."/>
            <person name="Hainaut M."/>
            <person name="Haridas S."/>
            <person name="Labutti K."/>
            <person name="Lindquist E."/>
            <person name="Lipzen A."/>
            <person name="Khouja H.-R."/>
            <person name="Murat C."/>
            <person name="Ohm R."/>
            <person name="Olson A."/>
            <person name="Spatafora J."/>
            <person name="Veneault-Fourrey C."/>
            <person name="Henrissat B."/>
            <person name="Grigoriev I."/>
            <person name="Martin F."/>
            <person name="Perotto S."/>
        </authorList>
    </citation>
    <scope>NUCLEOTIDE SEQUENCE [LARGE SCALE GENOMIC DNA]</scope>
    <source>
        <strain evidence="4 5">E</strain>
    </source>
</reference>
<feature type="compositionally biased region" description="Basic and acidic residues" evidence="2">
    <location>
        <begin position="114"/>
        <end position="128"/>
    </location>
</feature>
<protein>
    <recommendedName>
        <fullName evidence="3">Zn(2)-C6 fungal-type domain-containing protein</fullName>
    </recommendedName>
</protein>
<dbReference type="InterPro" id="IPR001138">
    <property type="entry name" value="Zn2Cys6_DnaBD"/>
</dbReference>